<evidence type="ECO:0000313" key="2">
    <source>
        <dbReference type="Proteomes" id="UP000714380"/>
    </source>
</evidence>
<comment type="caution">
    <text evidence="1">The sequence shown here is derived from an EMBL/GenBank/DDBJ whole genome shotgun (WGS) entry which is preliminary data.</text>
</comment>
<gene>
    <name evidence="1" type="ORF">I9W95_06275</name>
</gene>
<accession>A0ABS7ZQ65</accession>
<dbReference type="InterPro" id="IPR012659">
    <property type="entry name" value="CHP02444"/>
</dbReference>
<dbReference type="EMBL" id="JAEDAH010000030">
    <property type="protein sequence ID" value="MCA6063212.1"/>
    <property type="molecule type" value="Genomic_DNA"/>
</dbReference>
<reference evidence="1 2" key="1">
    <citation type="submission" date="2020-12" db="EMBL/GenBank/DDBJ databases">
        <title>Novel Thalassolituus-related marine hydrocarbonoclastic bacteria mediated algae-derived hydrocarbons mineralization in twilight zone of the northern South China Sea.</title>
        <authorList>
            <person name="Dong C."/>
        </authorList>
    </citation>
    <scope>NUCLEOTIDE SEQUENCE [LARGE SCALE GENOMIC DNA]</scope>
    <source>
        <strain evidence="1 2">IMCC1826</strain>
    </source>
</reference>
<name>A0ABS7ZQ65_9GAMM</name>
<sequence length="159" mass="18134">MAAKFATESGDNPLWQYALATYGIPGVKEVVLAMQNEFAVDVVMLLADQWRQQQQLSWPDDSQLQDYLAWRDAIIVPLRAARQLLSRDSEPLRSQLLKAELSAEQEAIRRLYRVLNNTVESHEPVDVLDTSAAFYDQIAGQKKEALRPLFQQFINLISD</sequence>
<dbReference type="RefSeq" id="WP_225672994.1">
    <property type="nucleotide sequence ID" value="NZ_JAEDAH010000030.1"/>
</dbReference>
<proteinExistence type="predicted"/>
<dbReference type="Proteomes" id="UP000714380">
    <property type="component" value="Unassembled WGS sequence"/>
</dbReference>
<protein>
    <submittedName>
        <fullName evidence="1">TIGR02444 family protein</fullName>
    </submittedName>
</protein>
<organism evidence="1 2">
    <name type="scientific">Thalassolituus marinus</name>
    <dbReference type="NCBI Taxonomy" id="671053"/>
    <lineage>
        <taxon>Bacteria</taxon>
        <taxon>Pseudomonadati</taxon>
        <taxon>Pseudomonadota</taxon>
        <taxon>Gammaproteobacteria</taxon>
        <taxon>Oceanospirillales</taxon>
        <taxon>Oceanospirillaceae</taxon>
        <taxon>Thalassolituus</taxon>
    </lineage>
</organism>
<keyword evidence="2" id="KW-1185">Reference proteome</keyword>
<evidence type="ECO:0000313" key="1">
    <source>
        <dbReference type="EMBL" id="MCA6063212.1"/>
    </source>
</evidence>
<dbReference type="NCBIfam" id="TIGR02444">
    <property type="entry name" value="TIGR02444 family protein"/>
    <property type="match status" value="1"/>
</dbReference>
<dbReference type="Pfam" id="PF09523">
    <property type="entry name" value="DUF2390"/>
    <property type="match status" value="1"/>
</dbReference>